<keyword evidence="1" id="KW-0472">Membrane</keyword>
<dbReference type="EMBL" id="KV442051">
    <property type="protein sequence ID" value="OAQ28073.1"/>
    <property type="molecule type" value="Genomic_DNA"/>
</dbReference>
<protein>
    <submittedName>
        <fullName evidence="2">Uncharacterized protein</fullName>
    </submittedName>
</protein>
<accession>A0A197JSY2</accession>
<dbReference type="Proteomes" id="UP000078512">
    <property type="component" value="Unassembled WGS sequence"/>
</dbReference>
<keyword evidence="1" id="KW-0812">Transmembrane</keyword>
<name>A0A197JSY2_9FUNG</name>
<evidence type="ECO:0000313" key="3">
    <source>
        <dbReference type="Proteomes" id="UP000078512"/>
    </source>
</evidence>
<evidence type="ECO:0000313" key="2">
    <source>
        <dbReference type="EMBL" id="OAQ28073.1"/>
    </source>
</evidence>
<keyword evidence="3" id="KW-1185">Reference proteome</keyword>
<gene>
    <name evidence="2" type="ORF">K457DRAFT_593046</name>
</gene>
<proteinExistence type="predicted"/>
<evidence type="ECO:0000256" key="1">
    <source>
        <dbReference type="SAM" id="Phobius"/>
    </source>
</evidence>
<reference evidence="2 3" key="1">
    <citation type="submission" date="2016-05" db="EMBL/GenBank/DDBJ databases">
        <title>Genome sequencing reveals origins of a unique bacterial endosymbiosis in the earliest lineages of terrestrial Fungi.</title>
        <authorList>
            <consortium name="DOE Joint Genome Institute"/>
            <person name="Uehling J."/>
            <person name="Gryganskyi A."/>
            <person name="Hameed K."/>
            <person name="Tschaplinski T."/>
            <person name="Misztal P."/>
            <person name="Wu S."/>
            <person name="Desiro A."/>
            <person name="Vande Pol N."/>
            <person name="Du Z.-Y."/>
            <person name="Zienkiewicz A."/>
            <person name="Zienkiewicz K."/>
            <person name="Morin E."/>
            <person name="Tisserant E."/>
            <person name="Splivallo R."/>
            <person name="Hainaut M."/>
            <person name="Henrissat B."/>
            <person name="Ohm R."/>
            <person name="Kuo A."/>
            <person name="Yan J."/>
            <person name="Lipzen A."/>
            <person name="Nolan M."/>
            <person name="Labutti K."/>
            <person name="Barry K."/>
            <person name="Goldstein A."/>
            <person name="Labbe J."/>
            <person name="Schadt C."/>
            <person name="Tuskan G."/>
            <person name="Grigoriev I."/>
            <person name="Martin F."/>
            <person name="Vilgalys R."/>
            <person name="Bonito G."/>
        </authorList>
    </citation>
    <scope>NUCLEOTIDE SEQUENCE [LARGE SCALE GENOMIC DNA]</scope>
    <source>
        <strain evidence="2 3">AG-77</strain>
    </source>
</reference>
<feature type="transmembrane region" description="Helical" evidence="1">
    <location>
        <begin position="9"/>
        <end position="27"/>
    </location>
</feature>
<keyword evidence="1" id="KW-1133">Transmembrane helix</keyword>
<sequence length="192" mass="21071">MVFPCVRTFFWRVGVLLCFYVGYATFFHDPTHSAINPSLPPVHLSPSSPHRIHTPLRGAHLSYSSLLPFALVCLCTCPLHTHTQVHLSCIGQQTTNKQETPCAPKQMRLDHIILGALLSPPPHTKSVRCAVRVSKSDVSYLIATHTIRINISSHGVTSISFWTISAISVQVHMPSPLNTLGIRTSAQSPSSC</sequence>
<dbReference type="AlphaFoldDB" id="A0A197JSY2"/>
<organism evidence="2 3">
    <name type="scientific">Linnemannia elongata AG-77</name>
    <dbReference type="NCBI Taxonomy" id="1314771"/>
    <lineage>
        <taxon>Eukaryota</taxon>
        <taxon>Fungi</taxon>
        <taxon>Fungi incertae sedis</taxon>
        <taxon>Mucoromycota</taxon>
        <taxon>Mortierellomycotina</taxon>
        <taxon>Mortierellomycetes</taxon>
        <taxon>Mortierellales</taxon>
        <taxon>Mortierellaceae</taxon>
        <taxon>Linnemannia</taxon>
    </lineage>
</organism>